<name>A0A809S5Q7_9BACT</name>
<evidence type="ECO:0000313" key="2">
    <source>
        <dbReference type="EMBL" id="BBO24407.1"/>
    </source>
</evidence>
<keyword evidence="1" id="KW-1133">Transmembrane helix</keyword>
<keyword evidence="1" id="KW-0472">Membrane</keyword>
<dbReference type="KEGG" id="npy:NPRO_20020"/>
<dbReference type="AlphaFoldDB" id="A0A809S5Q7"/>
<dbReference type="SUPFAM" id="SSF101478">
    <property type="entry name" value="ADP-ribosylglycohydrolase"/>
    <property type="match status" value="1"/>
</dbReference>
<dbReference type="InterPro" id="IPR036705">
    <property type="entry name" value="Ribosyl_crysJ1_sf"/>
</dbReference>
<protein>
    <submittedName>
        <fullName evidence="2">Uncharacterized protein</fullName>
    </submittedName>
</protein>
<feature type="transmembrane region" description="Helical" evidence="1">
    <location>
        <begin position="43"/>
        <end position="61"/>
    </location>
</feature>
<feature type="transmembrane region" description="Helical" evidence="1">
    <location>
        <begin position="81"/>
        <end position="98"/>
    </location>
</feature>
<gene>
    <name evidence="2" type="ORF">NPRO_20020</name>
</gene>
<accession>A0A809S5Q7</accession>
<proteinExistence type="predicted"/>
<dbReference type="Proteomes" id="UP000662873">
    <property type="component" value="Chromosome"/>
</dbReference>
<keyword evidence="1" id="KW-0812">Transmembrane</keyword>
<dbReference type="EMBL" id="AP021858">
    <property type="protein sequence ID" value="BBO24407.1"/>
    <property type="molecule type" value="Genomic_DNA"/>
</dbReference>
<reference evidence="2" key="1">
    <citation type="journal article" name="DNA Res.">
        <title>The physiological potential of anammox bacteria as revealed by their core genome structure.</title>
        <authorList>
            <person name="Okubo T."/>
            <person name="Toyoda A."/>
            <person name="Fukuhara K."/>
            <person name="Uchiyama I."/>
            <person name="Harigaya Y."/>
            <person name="Kuroiwa M."/>
            <person name="Suzuki T."/>
            <person name="Murakami Y."/>
            <person name="Suwa Y."/>
            <person name="Takami H."/>
        </authorList>
    </citation>
    <scope>NUCLEOTIDE SEQUENCE</scope>
    <source>
        <strain evidence="2">317325-2</strain>
    </source>
</reference>
<organism evidence="2 3">
    <name type="scientific">Candidatus Nitrosymbiomonas proteolyticus</name>
    <dbReference type="NCBI Taxonomy" id="2608984"/>
    <lineage>
        <taxon>Bacteria</taxon>
        <taxon>Bacillati</taxon>
        <taxon>Armatimonadota</taxon>
        <taxon>Armatimonadota incertae sedis</taxon>
        <taxon>Candidatus Nitrosymbiomonas</taxon>
    </lineage>
</organism>
<sequence length="169" mass="17902">MFGHGAFIVSIPVQYFERQGEFGVELSDLRTVFQSRSLRSMTGLLLGAVAGALMGAIYGSNHVPADVYGAAEESNWLLDNIMLGMSAFGLVSTVVALLPRPLYTLSGLLFGSAIGLARTELWALLEVGLMGEHFPGEGRLVILALSLGFAAAFALVGPSILRSMARPTN</sequence>
<evidence type="ECO:0000256" key="1">
    <source>
        <dbReference type="SAM" id="Phobius"/>
    </source>
</evidence>
<feature type="transmembrane region" description="Helical" evidence="1">
    <location>
        <begin position="105"/>
        <end position="125"/>
    </location>
</feature>
<evidence type="ECO:0000313" key="3">
    <source>
        <dbReference type="Proteomes" id="UP000662873"/>
    </source>
</evidence>
<feature type="transmembrane region" description="Helical" evidence="1">
    <location>
        <begin position="140"/>
        <end position="161"/>
    </location>
</feature>